<dbReference type="InterPro" id="IPR000436">
    <property type="entry name" value="Sushi_SCR_CCP_dom"/>
</dbReference>
<dbReference type="InterPro" id="IPR050350">
    <property type="entry name" value="Compl-Cell_Adhes-Reg"/>
</dbReference>
<protein>
    <recommendedName>
        <fullName evidence="7">Sushi domain-containing protein</fullName>
    </recommendedName>
</protein>
<evidence type="ECO:0000256" key="5">
    <source>
        <dbReference type="PROSITE-ProRule" id="PRU00302"/>
    </source>
</evidence>
<dbReference type="Pfam" id="PF00084">
    <property type="entry name" value="Sushi"/>
    <property type="match status" value="2"/>
</dbReference>
<dbReference type="EMBL" id="ABDC03029956">
    <property type="status" value="NOT_ANNOTATED_CDS"/>
    <property type="molecule type" value="Genomic_DNA"/>
</dbReference>
<dbReference type="GeneTree" id="ENSGT00940000164130"/>
<reference evidence="8" key="1">
    <citation type="submission" date="2016-12" db="EMBL/GenBank/DDBJ databases">
        <title>Mouse lemur reference genome and diversity panel.</title>
        <authorList>
            <person name="Harris R."/>
            <person name="Larsen P."/>
            <person name="Liu Y."/>
            <person name="Hughes D.S."/>
            <person name="Murali S."/>
            <person name="Raveendran M."/>
            <person name="Korchina V."/>
            <person name="Wang M."/>
            <person name="Jhangiani S."/>
            <person name="Bandaranaike D."/>
            <person name="Bellair M."/>
            <person name="Blankenburg K."/>
            <person name="Chao H."/>
            <person name="Dahdouli M."/>
            <person name="Dinh H."/>
            <person name="Doddapaneni H."/>
            <person name="English A."/>
            <person name="Firestine M."/>
            <person name="Gnanaolivu R."/>
            <person name="Gross S."/>
            <person name="Hernandez B."/>
            <person name="Javaid M."/>
            <person name="Jayaseelan J."/>
            <person name="Jones J."/>
            <person name="Khan Z."/>
            <person name="Kovar C."/>
            <person name="Kurapati P."/>
            <person name="Le B."/>
            <person name="Lee S."/>
            <person name="Li M."/>
            <person name="Mathew T."/>
            <person name="Narasimhan A."/>
            <person name="Ngo D."/>
            <person name="Nguyen L."/>
            <person name="Okwuonu G."/>
            <person name="Ongeri F."/>
            <person name="Osuji N."/>
            <person name="Pu L.-L."/>
            <person name="Puazo M."/>
            <person name="Quiroz J."/>
            <person name="Raj R."/>
            <person name="Rajbhandari K."/>
            <person name="Reid J.G."/>
            <person name="Santibanez J."/>
            <person name="Sexton D."/>
            <person name="Skinner E."/>
            <person name="Vee V."/>
            <person name="Weissenberger G."/>
            <person name="Wu Y."/>
            <person name="Xin Y."/>
            <person name="Han Y."/>
            <person name="Campbell C."/>
            <person name="Brown A."/>
            <person name="Sullivan B."/>
            <person name="Shelton J."/>
            <person name="Brown S."/>
            <person name="Dudchenko O."/>
            <person name="Machol I."/>
            <person name="Durand N."/>
            <person name="Shamim M."/>
            <person name="Lieberman A."/>
            <person name="Muzny D.M."/>
            <person name="Richards S."/>
            <person name="Yoder A."/>
            <person name="Worley K.C."/>
            <person name="Rogers J."/>
            <person name="Gibbs R.A."/>
        </authorList>
    </citation>
    <scope>NUCLEOTIDE SEQUENCE [LARGE SCALE GENOMIC DNA]</scope>
</reference>
<dbReference type="InterPro" id="IPR035976">
    <property type="entry name" value="Sushi/SCR/CCP_sf"/>
</dbReference>
<comment type="caution">
    <text evidence="5">Lacks conserved residue(s) required for the propagation of feature annotation.</text>
</comment>
<keyword evidence="4" id="KW-0325">Glycoprotein</keyword>
<evidence type="ECO:0000256" key="2">
    <source>
        <dbReference type="ARBA" id="ARBA00022737"/>
    </source>
</evidence>
<evidence type="ECO:0000256" key="1">
    <source>
        <dbReference type="ARBA" id="ARBA00022659"/>
    </source>
</evidence>
<keyword evidence="9" id="KW-1185">Reference proteome</keyword>
<accession>A0A8C5YBH3</accession>
<evidence type="ECO:0000313" key="8">
    <source>
        <dbReference type="Ensembl" id="ENSMICP00000049242.1"/>
    </source>
</evidence>
<evidence type="ECO:0000256" key="6">
    <source>
        <dbReference type="SAM" id="SignalP"/>
    </source>
</evidence>
<dbReference type="Gene3D" id="2.10.70.10">
    <property type="entry name" value="Complement Module, domain 1"/>
    <property type="match status" value="2"/>
</dbReference>
<dbReference type="SMART" id="SM00032">
    <property type="entry name" value="CCP"/>
    <property type="match status" value="1"/>
</dbReference>
<dbReference type="PANTHER" id="PTHR19325">
    <property type="entry name" value="COMPLEMENT COMPONENT-RELATED SUSHI DOMAIN-CONTAINING"/>
    <property type="match status" value="1"/>
</dbReference>
<keyword evidence="3 5" id="KW-1015">Disulfide bond</keyword>
<keyword evidence="1 5" id="KW-0768">Sushi</keyword>
<evidence type="ECO:0000259" key="7">
    <source>
        <dbReference type="PROSITE" id="PS50923"/>
    </source>
</evidence>
<keyword evidence="6" id="KW-0732">Signal</keyword>
<reference evidence="8" key="3">
    <citation type="submission" date="2025-09" db="UniProtKB">
        <authorList>
            <consortium name="Ensembl"/>
        </authorList>
    </citation>
    <scope>IDENTIFICATION</scope>
</reference>
<reference evidence="8" key="2">
    <citation type="submission" date="2025-08" db="UniProtKB">
        <authorList>
            <consortium name="Ensembl"/>
        </authorList>
    </citation>
    <scope>IDENTIFICATION</scope>
</reference>
<dbReference type="EMBL" id="ABDC03029955">
    <property type="status" value="NOT_ANNOTATED_CDS"/>
    <property type="molecule type" value="Genomic_DNA"/>
</dbReference>
<dbReference type="AlphaFoldDB" id="A0A8C5YBH3"/>
<feature type="chain" id="PRO_5034546884" description="Sushi domain-containing protein" evidence="6">
    <location>
        <begin position="40"/>
        <end position="132"/>
    </location>
</feature>
<dbReference type="PROSITE" id="PS50923">
    <property type="entry name" value="SUSHI"/>
    <property type="match status" value="1"/>
</dbReference>
<dbReference type="Ensembl" id="ENSMICT00000067941.1">
    <property type="protein sequence ID" value="ENSMICP00000049242.1"/>
    <property type="gene ID" value="ENSMICG00000045432.1"/>
</dbReference>
<evidence type="ECO:0000256" key="4">
    <source>
        <dbReference type="ARBA" id="ARBA00023180"/>
    </source>
</evidence>
<organism evidence="8 9">
    <name type="scientific">Microcebus murinus</name>
    <name type="common">Gray mouse lemur</name>
    <name type="synonym">Lemur murinus</name>
    <dbReference type="NCBI Taxonomy" id="30608"/>
    <lineage>
        <taxon>Eukaryota</taxon>
        <taxon>Metazoa</taxon>
        <taxon>Chordata</taxon>
        <taxon>Craniata</taxon>
        <taxon>Vertebrata</taxon>
        <taxon>Euteleostomi</taxon>
        <taxon>Mammalia</taxon>
        <taxon>Eutheria</taxon>
        <taxon>Euarchontoglires</taxon>
        <taxon>Primates</taxon>
        <taxon>Strepsirrhini</taxon>
        <taxon>Lemuriformes</taxon>
        <taxon>Cheirogaleidae</taxon>
        <taxon>Microcebus</taxon>
    </lineage>
</organism>
<dbReference type="CDD" id="cd00033">
    <property type="entry name" value="CCP"/>
    <property type="match status" value="2"/>
</dbReference>
<dbReference type="FunFam" id="2.10.70.10:FF:000044">
    <property type="entry name" value="Complement component receptor type 1"/>
    <property type="match status" value="1"/>
</dbReference>
<proteinExistence type="predicted"/>
<feature type="domain" description="Sushi" evidence="7">
    <location>
        <begin position="39"/>
        <end position="99"/>
    </location>
</feature>
<feature type="signal peptide" evidence="6">
    <location>
        <begin position="1"/>
        <end position="39"/>
    </location>
</feature>
<name>A0A8C5YBH3_MICMU</name>
<dbReference type="PANTHER" id="PTHR19325:SF545">
    <property type="entry name" value="COMPLEMENT RECEPTOR TYPE 1"/>
    <property type="match status" value="1"/>
</dbReference>
<evidence type="ECO:0000256" key="3">
    <source>
        <dbReference type="ARBA" id="ARBA00023157"/>
    </source>
</evidence>
<sequence length="132" mass="14250">MRSGRMPEPAGPPAPLLRFCCRGAPLALLVLLALPAAWGQCSAPAWLPFAKPTKLTNESEFPVGTSLKYECRPGYFGKPFSISCLENSVWTGAKDRCRRRSCKNPPDPANGMVNVTQGIQFGSTISFSCDKG</sequence>
<keyword evidence="2" id="KW-0677">Repeat</keyword>
<evidence type="ECO:0000313" key="9">
    <source>
        <dbReference type="Proteomes" id="UP000694394"/>
    </source>
</evidence>
<dbReference type="Proteomes" id="UP000694394">
    <property type="component" value="Chromosome 27"/>
</dbReference>
<feature type="disulfide bond" evidence="5">
    <location>
        <begin position="41"/>
        <end position="84"/>
    </location>
</feature>
<dbReference type="SUPFAM" id="SSF57535">
    <property type="entry name" value="Complement control module/SCR domain"/>
    <property type="match status" value="2"/>
</dbReference>